<keyword evidence="5 7" id="KW-0472">Membrane</keyword>
<dbReference type="Pfam" id="PF04335">
    <property type="entry name" value="VirB8"/>
    <property type="match status" value="1"/>
</dbReference>
<keyword evidence="4 7" id="KW-1133">Transmembrane helix</keyword>
<evidence type="ECO:0000313" key="10">
    <source>
        <dbReference type="Proteomes" id="UP000199245"/>
    </source>
</evidence>
<dbReference type="RefSeq" id="WP_092090171.1">
    <property type="nucleotide sequence ID" value="NZ_FMZW01000071.1"/>
</dbReference>
<protein>
    <recommendedName>
        <fullName evidence="2">Type IV secretion system protein virB8</fullName>
    </recommendedName>
</protein>
<feature type="domain" description="Bacterial virulence protein VirB8" evidence="8">
    <location>
        <begin position="14"/>
        <end position="227"/>
    </location>
</feature>
<comment type="similarity">
    <text evidence="1">Belongs to the virB8 family.</text>
</comment>
<dbReference type="PIRSF" id="PIRSF003299">
    <property type="entry name" value="VirB8_PtlE"/>
    <property type="match status" value="1"/>
</dbReference>
<dbReference type="AlphaFoldDB" id="A0A1G7NKP5"/>
<organism evidence="9 10">
    <name type="scientific">Bradyrhizobium brasilense</name>
    <dbReference type="NCBI Taxonomy" id="1419277"/>
    <lineage>
        <taxon>Bacteria</taxon>
        <taxon>Pseudomonadati</taxon>
        <taxon>Pseudomonadota</taxon>
        <taxon>Alphaproteobacteria</taxon>
        <taxon>Hyphomicrobiales</taxon>
        <taxon>Nitrobacteraceae</taxon>
        <taxon>Bradyrhizobium</taxon>
    </lineage>
</organism>
<sequence>MIRAEAGLKDYFEKARRWEQDALVAANRSRRFAWIVAGCSCVCTMLSVTAIAVITPLKTIEPFLVRVDNATGIIDTPMRLDKAEAKDFGDANRRFYLGRFVRAYEGYSQAELKPNFDIVSAMSSTSVQAEYSQWISSNNAGSPQHVYGANSRALVEIKSIQLTTDQIATVRYVKSIRQAPNWAPVGTPTHWVATIQYKIMPKSELTLAEQLINPIRFTVLNYRNDPEAGQ</sequence>
<dbReference type="SUPFAM" id="SSF54427">
    <property type="entry name" value="NTF2-like"/>
    <property type="match status" value="1"/>
</dbReference>
<dbReference type="GO" id="GO:0016020">
    <property type="term" value="C:membrane"/>
    <property type="evidence" value="ECO:0007669"/>
    <property type="project" value="InterPro"/>
</dbReference>
<evidence type="ECO:0000313" key="9">
    <source>
        <dbReference type="EMBL" id="SDF74644.1"/>
    </source>
</evidence>
<evidence type="ECO:0000256" key="5">
    <source>
        <dbReference type="ARBA" id="ARBA00023136"/>
    </source>
</evidence>
<dbReference type="InterPro" id="IPR007430">
    <property type="entry name" value="VirB8"/>
</dbReference>
<name>A0A1G7NKP5_9BRAD</name>
<gene>
    <name evidence="9" type="ORF">SAMN05216337_107113</name>
</gene>
<evidence type="ECO:0000256" key="3">
    <source>
        <dbReference type="ARBA" id="ARBA00022692"/>
    </source>
</evidence>
<dbReference type="Gene3D" id="3.10.450.230">
    <property type="entry name" value="VirB8 protein"/>
    <property type="match status" value="1"/>
</dbReference>
<dbReference type="GO" id="GO:0030255">
    <property type="term" value="P:protein secretion by the type IV secretion system"/>
    <property type="evidence" value="ECO:0007669"/>
    <property type="project" value="InterPro"/>
</dbReference>
<accession>A0A1G7NKP5</accession>
<dbReference type="Proteomes" id="UP000199245">
    <property type="component" value="Unassembled WGS sequence"/>
</dbReference>
<evidence type="ECO:0000256" key="4">
    <source>
        <dbReference type="ARBA" id="ARBA00022989"/>
    </source>
</evidence>
<evidence type="ECO:0000256" key="1">
    <source>
        <dbReference type="ARBA" id="ARBA00011070"/>
    </source>
</evidence>
<comment type="subcellular location">
    <subcellularLocation>
        <location evidence="6">Endomembrane system</location>
        <topology evidence="6">Single-pass membrane protein</topology>
    </subcellularLocation>
</comment>
<keyword evidence="3 7" id="KW-0812">Transmembrane</keyword>
<dbReference type="EMBL" id="FMZW01000071">
    <property type="protein sequence ID" value="SDF74644.1"/>
    <property type="molecule type" value="Genomic_DNA"/>
</dbReference>
<evidence type="ECO:0000256" key="7">
    <source>
        <dbReference type="SAM" id="Phobius"/>
    </source>
</evidence>
<evidence type="ECO:0000256" key="6">
    <source>
        <dbReference type="ARBA" id="ARBA00037847"/>
    </source>
</evidence>
<proteinExistence type="inferred from homology"/>
<dbReference type="CDD" id="cd16424">
    <property type="entry name" value="VirB8"/>
    <property type="match status" value="1"/>
</dbReference>
<dbReference type="InterPro" id="IPR026264">
    <property type="entry name" value="VirB8/PtlE"/>
</dbReference>
<evidence type="ECO:0000256" key="2">
    <source>
        <dbReference type="ARBA" id="ARBA00014420"/>
    </source>
</evidence>
<evidence type="ECO:0000259" key="8">
    <source>
        <dbReference type="Pfam" id="PF04335"/>
    </source>
</evidence>
<dbReference type="GO" id="GO:0012505">
    <property type="term" value="C:endomembrane system"/>
    <property type="evidence" value="ECO:0007669"/>
    <property type="project" value="UniProtKB-SubCell"/>
</dbReference>
<feature type="transmembrane region" description="Helical" evidence="7">
    <location>
        <begin position="32"/>
        <end position="54"/>
    </location>
</feature>
<reference evidence="9 10" key="1">
    <citation type="submission" date="2016-10" db="EMBL/GenBank/DDBJ databases">
        <authorList>
            <person name="de Groot N.N."/>
        </authorList>
    </citation>
    <scope>NUCLEOTIDE SEQUENCE [LARGE SCALE GENOMIC DNA]</scope>
    <source>
        <strain evidence="9 10">R5</strain>
    </source>
</reference>
<dbReference type="InterPro" id="IPR032710">
    <property type="entry name" value="NTF2-like_dom_sf"/>
</dbReference>